<dbReference type="SUPFAM" id="SSF82866">
    <property type="entry name" value="Multidrug efflux transporter AcrB transmembrane domain"/>
    <property type="match status" value="1"/>
</dbReference>
<evidence type="ECO:0000256" key="5">
    <source>
        <dbReference type="SAM" id="Phobius"/>
    </source>
</evidence>
<dbReference type="InterPro" id="IPR004869">
    <property type="entry name" value="MMPL_dom"/>
</dbReference>
<feature type="transmembrane region" description="Helical" evidence="5">
    <location>
        <begin position="60"/>
        <end position="80"/>
    </location>
</feature>
<evidence type="ECO:0000256" key="3">
    <source>
        <dbReference type="ARBA" id="ARBA00022989"/>
    </source>
</evidence>
<dbReference type="AlphaFoldDB" id="M0EE80"/>
<comment type="subcellular location">
    <subcellularLocation>
        <location evidence="1">Membrane</location>
        <topology evidence="1">Multi-pass membrane protein</topology>
    </subcellularLocation>
</comment>
<evidence type="ECO:0000256" key="1">
    <source>
        <dbReference type="ARBA" id="ARBA00004141"/>
    </source>
</evidence>
<keyword evidence="2 5" id="KW-0812">Transmembrane</keyword>
<protein>
    <submittedName>
        <fullName evidence="7">Putative lipid/cholesterol transport</fullName>
    </submittedName>
</protein>
<gene>
    <name evidence="7" type="ORF">C465_13955</name>
</gene>
<proteinExistence type="predicted"/>
<organism evidence="7 8">
    <name type="scientific">Halorubrum distributum JCM 9100</name>
    <dbReference type="NCBI Taxonomy" id="1227467"/>
    <lineage>
        <taxon>Archaea</taxon>
        <taxon>Methanobacteriati</taxon>
        <taxon>Methanobacteriota</taxon>
        <taxon>Stenosarchaea group</taxon>
        <taxon>Halobacteria</taxon>
        <taxon>Halobacteriales</taxon>
        <taxon>Haloferacaceae</taxon>
        <taxon>Halorubrum</taxon>
        <taxon>Halorubrum distributum group</taxon>
    </lineage>
</organism>
<keyword evidence="4 5" id="KW-0472">Membrane</keyword>
<dbReference type="Pfam" id="PF03176">
    <property type="entry name" value="MMPL"/>
    <property type="match status" value="1"/>
</dbReference>
<keyword evidence="3 5" id="KW-1133">Transmembrane helix</keyword>
<comment type="caution">
    <text evidence="7">The sequence shown here is derived from an EMBL/GenBank/DDBJ whole genome shotgun (WGS) entry which is preliminary data.</text>
</comment>
<evidence type="ECO:0000256" key="4">
    <source>
        <dbReference type="ARBA" id="ARBA00023136"/>
    </source>
</evidence>
<keyword evidence="8" id="KW-1185">Reference proteome</keyword>
<accession>M0EE80</accession>
<name>M0EE80_9EURY</name>
<dbReference type="Gene3D" id="1.20.1640.10">
    <property type="entry name" value="Multidrug efflux transporter AcrB transmembrane domain"/>
    <property type="match status" value="1"/>
</dbReference>
<evidence type="ECO:0000313" key="7">
    <source>
        <dbReference type="EMBL" id="ELZ45368.1"/>
    </source>
</evidence>
<sequence>MNLFPIVIAIAFLLGTMRALGLSLNALTATILSISIGLGIAYSVHATHRFIDEYNENADALQSMVITFSGTGGALLGSMLTTSLGTGALALAITSVLGDFGLLMAFSVIYSFIFTIVASRQPFCCRNDIRASCRIRYCR</sequence>
<feature type="transmembrane region" description="Helical" evidence="5">
    <location>
        <begin position="29"/>
        <end position="48"/>
    </location>
</feature>
<feature type="domain" description="SSD" evidence="6">
    <location>
        <begin position="1"/>
        <end position="117"/>
    </location>
</feature>
<evidence type="ECO:0000259" key="6">
    <source>
        <dbReference type="PROSITE" id="PS50156"/>
    </source>
</evidence>
<reference evidence="7 8" key="1">
    <citation type="journal article" date="2014" name="PLoS Genet.">
        <title>Phylogenetically driven sequencing of extremely halophilic archaea reveals strategies for static and dynamic osmo-response.</title>
        <authorList>
            <person name="Becker E.A."/>
            <person name="Seitzer P.M."/>
            <person name="Tritt A."/>
            <person name="Larsen D."/>
            <person name="Krusor M."/>
            <person name="Yao A.I."/>
            <person name="Wu D."/>
            <person name="Madern D."/>
            <person name="Eisen J.A."/>
            <person name="Darling A.E."/>
            <person name="Facciotti M.T."/>
        </authorList>
    </citation>
    <scope>NUCLEOTIDE SEQUENCE [LARGE SCALE GENOMIC DNA]</scope>
    <source>
        <strain evidence="7 8">JCM 9100</strain>
    </source>
</reference>
<dbReference type="InterPro" id="IPR000731">
    <property type="entry name" value="SSD"/>
</dbReference>
<evidence type="ECO:0000313" key="8">
    <source>
        <dbReference type="Proteomes" id="UP000011526"/>
    </source>
</evidence>
<dbReference type="Proteomes" id="UP000011526">
    <property type="component" value="Unassembled WGS sequence"/>
</dbReference>
<dbReference type="EMBL" id="AOJM01000079">
    <property type="protein sequence ID" value="ELZ45368.1"/>
    <property type="molecule type" value="Genomic_DNA"/>
</dbReference>
<evidence type="ECO:0000256" key="2">
    <source>
        <dbReference type="ARBA" id="ARBA00022692"/>
    </source>
</evidence>
<dbReference type="PROSITE" id="PS50156">
    <property type="entry name" value="SSD"/>
    <property type="match status" value="1"/>
</dbReference>
<dbReference type="GO" id="GO:0016020">
    <property type="term" value="C:membrane"/>
    <property type="evidence" value="ECO:0007669"/>
    <property type="project" value="UniProtKB-SubCell"/>
</dbReference>
<feature type="transmembrane region" description="Helical" evidence="5">
    <location>
        <begin position="100"/>
        <end position="118"/>
    </location>
</feature>